<evidence type="ECO:0000313" key="2">
    <source>
        <dbReference type="Proteomes" id="UP001257914"/>
    </source>
</evidence>
<dbReference type="Proteomes" id="UP001257914">
    <property type="component" value="Unassembled WGS sequence"/>
</dbReference>
<protein>
    <recommendedName>
        <fullName evidence="3">Solute-binding protein family 3/N-terminal domain-containing protein</fullName>
    </recommendedName>
</protein>
<organism evidence="1 2">
    <name type="scientific">Psychrosphaera aquimarina</name>
    <dbReference type="NCBI Taxonomy" id="2044854"/>
    <lineage>
        <taxon>Bacteria</taxon>
        <taxon>Pseudomonadati</taxon>
        <taxon>Pseudomonadota</taxon>
        <taxon>Gammaproteobacteria</taxon>
        <taxon>Alteromonadales</taxon>
        <taxon>Pseudoalteromonadaceae</taxon>
        <taxon>Psychrosphaera</taxon>
    </lineage>
</organism>
<dbReference type="EMBL" id="JAWCUA010000001">
    <property type="protein sequence ID" value="MDU0111485.1"/>
    <property type="molecule type" value="Genomic_DNA"/>
</dbReference>
<evidence type="ECO:0008006" key="3">
    <source>
        <dbReference type="Google" id="ProtNLM"/>
    </source>
</evidence>
<accession>A0ABU3QWF3</accession>
<proteinExistence type="predicted"/>
<name>A0ABU3QWF3_9GAMM</name>
<dbReference type="RefSeq" id="WP_315945444.1">
    <property type="nucleotide sequence ID" value="NZ_JAWCUA010000001.1"/>
</dbReference>
<reference evidence="1 2" key="1">
    <citation type="submission" date="2023-10" db="EMBL/GenBank/DDBJ databases">
        <title>Psychrosphaera aquimaarina strain SW33 isolated from seawater.</title>
        <authorList>
            <person name="Bayburt H."/>
            <person name="Kim J.M."/>
            <person name="Choi B.J."/>
            <person name="Jeon C.O."/>
        </authorList>
    </citation>
    <scope>NUCLEOTIDE SEQUENCE [LARGE SCALE GENOMIC DNA]</scope>
    <source>
        <strain evidence="1 2">KCTC 52743</strain>
    </source>
</reference>
<comment type="caution">
    <text evidence="1">The sequence shown here is derived from an EMBL/GenBank/DDBJ whole genome shotgun (WGS) entry which is preliminary data.</text>
</comment>
<gene>
    <name evidence="1" type="ORF">RT723_00325</name>
</gene>
<evidence type="ECO:0000313" key="1">
    <source>
        <dbReference type="EMBL" id="MDU0111485.1"/>
    </source>
</evidence>
<sequence length="284" mass="32256">MQNTKRLITLLIISLGFVIQFSFASTIKIAVFKDHYSTIYPYTLKNACPSIDSFQFDDNQMLAEYIIFCNALKLAGYQETLELVPYPISIRALQAIQKNDVLASSYGVWHNEIEKFKLQGSPNLLSNNQFSKGLYTTQLLRDKLKGKLFEPAKYIAVANQNWQLDWTALSCSGLNLLHVNQYEQMFKILELGRADFVPLTFNAEPDMKRTVFGTSLYPIEGIKISFNDALSFAVNTKTEQGQLLYKALKQGLITLASQGKIEDIYQRLGITNSTVTDWRKLSCN</sequence>
<keyword evidence="2" id="KW-1185">Reference proteome</keyword>